<gene>
    <name evidence="1" type="ORF">ENO77_05315</name>
</gene>
<proteinExistence type="predicted"/>
<dbReference type="PANTHER" id="PTHR40696">
    <property type="entry name" value="DUF371 FAMILY PROTEIN"/>
    <property type="match status" value="1"/>
</dbReference>
<accession>A0A7C2VBW0</accession>
<dbReference type="AlphaFoldDB" id="A0A7C2VBW0"/>
<dbReference type="PANTHER" id="PTHR40696:SF1">
    <property type="entry name" value="DUF371 DOMAIN-CONTAINING PROTEIN"/>
    <property type="match status" value="1"/>
</dbReference>
<dbReference type="InterPro" id="IPR023131">
    <property type="entry name" value="Mth639-like_dom_sf"/>
</dbReference>
<evidence type="ECO:0000313" key="1">
    <source>
        <dbReference type="EMBL" id="HEW53554.1"/>
    </source>
</evidence>
<dbReference type="InterPro" id="IPR007171">
    <property type="entry name" value="DUF371"/>
</dbReference>
<protein>
    <submittedName>
        <fullName evidence="1">DUF371 domain-containing protein</fullName>
    </submittedName>
</protein>
<reference evidence="1" key="1">
    <citation type="journal article" date="2020" name="mSystems">
        <title>Genome- and Community-Level Interaction Insights into Carbon Utilization and Element Cycling Functions of Hydrothermarchaeota in Hydrothermal Sediment.</title>
        <authorList>
            <person name="Zhou Z."/>
            <person name="Liu Y."/>
            <person name="Xu W."/>
            <person name="Pan J."/>
            <person name="Luo Z.H."/>
            <person name="Li M."/>
        </authorList>
    </citation>
    <scope>NUCLEOTIDE SEQUENCE [LARGE SCALE GENOMIC DNA]</scope>
    <source>
        <strain evidence="1">SpSt-16</strain>
    </source>
</reference>
<name>A0A7C2VBW0_9CREN</name>
<dbReference type="EMBL" id="DSGT01000015">
    <property type="protein sequence ID" value="HEW53554.1"/>
    <property type="molecule type" value="Genomic_DNA"/>
</dbReference>
<sequence length="164" mass="18226">MDRVTARGHETVKALHDTTFELTKDSYLTERGDCIIGIELDKSVSELDEDLKKALRKSSSIVVLVLKVDGLTDTVLAQGHERLVLSDNRRIIVRKSSYIDPATLAINANKSAKNIRRDLVERLKNPGAMLTMEIYVIDLSNIIGIEPRNSGTVNLMNPPQSVKT</sequence>
<comment type="caution">
    <text evidence="1">The sequence shown here is derived from an EMBL/GenBank/DDBJ whole genome shotgun (WGS) entry which is preliminary data.</text>
</comment>
<dbReference type="Pfam" id="PF04027">
    <property type="entry name" value="DUF371"/>
    <property type="match status" value="1"/>
</dbReference>
<dbReference type="Gene3D" id="2.60.120.630">
    <property type="entry name" value="mth639 domain like"/>
    <property type="match status" value="1"/>
</dbReference>
<organism evidence="1">
    <name type="scientific">Ignisphaera aggregans</name>
    <dbReference type="NCBI Taxonomy" id="334771"/>
    <lineage>
        <taxon>Archaea</taxon>
        <taxon>Thermoproteota</taxon>
        <taxon>Thermoprotei</taxon>
        <taxon>Desulfurococcales</taxon>
        <taxon>Desulfurococcaceae</taxon>
        <taxon>Ignisphaera</taxon>
    </lineage>
</organism>